<sequence>MRCFIYEVNFLFFKNILLFLLESGVSPYNILRDLWVFKYDPSKVRERITIAKRANSKKIMPWMVRCKQSVFQRYLNRTKETNELLANRSIEDYLAEKLKCDMDMVNYIIANNPSIRNIHITKLQDSLDYFLSLGYTAYHIAQAPRVLCNSLQTTKERMNEINDLDVKLNSLVILCKSKTEYSKHLTYLRRRKGIKDSSKDLITEKVNSK</sequence>
<evidence type="ECO:0000256" key="2">
    <source>
        <dbReference type="ARBA" id="ARBA00022946"/>
    </source>
</evidence>
<reference evidence="3" key="1">
    <citation type="submission" date="2020-03" db="EMBL/GenBank/DDBJ databases">
        <title>Transcriptomic Profiling of the Digestive Tract of the Rat Flea, Xenopsylla cheopis, Following Blood Feeding and Infection with Yersinia pestis.</title>
        <authorList>
            <person name="Bland D.M."/>
            <person name="Martens C.A."/>
            <person name="Virtaneva K."/>
            <person name="Kanakabandi K."/>
            <person name="Long D."/>
            <person name="Rosenke R."/>
            <person name="Saturday G.A."/>
            <person name="Hoyt F.H."/>
            <person name="Bruno D.P."/>
            <person name="Ribeiro J.M.C."/>
            <person name="Hinnebusch J."/>
        </authorList>
    </citation>
    <scope>NUCLEOTIDE SEQUENCE</scope>
</reference>
<dbReference type="PANTHER" id="PTHR15437:SF6">
    <property type="entry name" value="TRANSCRIPTION TERMINATION FACTOR, MITOCHONDRIAL"/>
    <property type="match status" value="1"/>
</dbReference>
<dbReference type="GO" id="GO:0003676">
    <property type="term" value="F:nucleic acid binding"/>
    <property type="evidence" value="ECO:0007669"/>
    <property type="project" value="InterPro"/>
</dbReference>
<protein>
    <submittedName>
        <fullName evidence="3">Putative transcription termination factor mitochondrial isoform x2</fullName>
    </submittedName>
</protein>
<dbReference type="GO" id="GO:0006393">
    <property type="term" value="P:termination of mitochondrial transcription"/>
    <property type="evidence" value="ECO:0007669"/>
    <property type="project" value="TreeGrafter"/>
</dbReference>
<organism evidence="3">
    <name type="scientific">Xenopsylla cheopis</name>
    <name type="common">Oriental rat flea</name>
    <name type="synonym">Pulex cheopis</name>
    <dbReference type="NCBI Taxonomy" id="163159"/>
    <lineage>
        <taxon>Eukaryota</taxon>
        <taxon>Metazoa</taxon>
        <taxon>Ecdysozoa</taxon>
        <taxon>Arthropoda</taxon>
        <taxon>Hexapoda</taxon>
        <taxon>Insecta</taxon>
        <taxon>Pterygota</taxon>
        <taxon>Neoptera</taxon>
        <taxon>Endopterygota</taxon>
        <taxon>Siphonaptera</taxon>
        <taxon>Pulicidae</taxon>
        <taxon>Xenopsyllinae</taxon>
        <taxon>Xenopsylla</taxon>
    </lineage>
</organism>
<dbReference type="InterPro" id="IPR003690">
    <property type="entry name" value="MTERF"/>
</dbReference>
<evidence type="ECO:0000313" key="3">
    <source>
        <dbReference type="EMBL" id="NOV51748.1"/>
    </source>
</evidence>
<dbReference type="PANTHER" id="PTHR15437">
    <property type="entry name" value="TRANSCRIPTION TERMINATION FACTOR, MITOCHONDRIAL"/>
    <property type="match status" value="1"/>
</dbReference>
<dbReference type="GO" id="GO:0005759">
    <property type="term" value="C:mitochondrial matrix"/>
    <property type="evidence" value="ECO:0007669"/>
    <property type="project" value="TreeGrafter"/>
</dbReference>
<comment type="similarity">
    <text evidence="1">Belongs to the mTERF family.</text>
</comment>
<keyword evidence="2" id="KW-0809">Transit peptide</keyword>
<proteinExistence type="inferred from homology"/>
<accession>A0A6M2E2N0</accession>
<name>A0A6M2E2N0_XENCH</name>
<dbReference type="Gene3D" id="1.25.70.10">
    <property type="entry name" value="Transcription termination factor 3, mitochondrial"/>
    <property type="match status" value="1"/>
</dbReference>
<dbReference type="EMBL" id="GIIL01008022">
    <property type="protein sequence ID" value="NOV51748.1"/>
    <property type="molecule type" value="Transcribed_RNA"/>
</dbReference>
<dbReference type="AlphaFoldDB" id="A0A6M2E2N0"/>
<dbReference type="InterPro" id="IPR038538">
    <property type="entry name" value="MTERF_sf"/>
</dbReference>
<evidence type="ECO:0000256" key="1">
    <source>
        <dbReference type="ARBA" id="ARBA00007692"/>
    </source>
</evidence>